<dbReference type="EMBL" id="BMMP01000006">
    <property type="protein sequence ID" value="GGO48309.1"/>
    <property type="molecule type" value="Genomic_DNA"/>
</dbReference>
<reference evidence="3" key="1">
    <citation type="journal article" date="2019" name="Int. J. Syst. Evol. Microbiol.">
        <title>The Global Catalogue of Microorganisms (GCM) 10K type strain sequencing project: providing services to taxonomists for standard genome sequencing and annotation.</title>
        <authorList>
            <consortium name="The Broad Institute Genomics Platform"/>
            <consortium name="The Broad Institute Genome Sequencing Center for Infectious Disease"/>
            <person name="Wu L."/>
            <person name="Ma J."/>
        </authorList>
    </citation>
    <scope>NUCLEOTIDE SEQUENCE [LARGE SCALE GENOMIC DNA]</scope>
    <source>
        <strain evidence="3">CGMCC 4.7178</strain>
    </source>
</reference>
<organism evidence="2 3">
    <name type="scientific">Streptomyces daqingensis</name>
    <dbReference type="NCBI Taxonomy" id="1472640"/>
    <lineage>
        <taxon>Bacteria</taxon>
        <taxon>Bacillati</taxon>
        <taxon>Actinomycetota</taxon>
        <taxon>Actinomycetes</taxon>
        <taxon>Kitasatosporales</taxon>
        <taxon>Streptomycetaceae</taxon>
        <taxon>Streptomyces</taxon>
    </lineage>
</organism>
<evidence type="ECO:0000313" key="2">
    <source>
        <dbReference type="EMBL" id="GGO48309.1"/>
    </source>
</evidence>
<gene>
    <name evidence="2" type="ORF">GCM10012287_23010</name>
</gene>
<feature type="compositionally biased region" description="Basic residues" evidence="1">
    <location>
        <begin position="97"/>
        <end position="107"/>
    </location>
</feature>
<proteinExistence type="predicted"/>
<evidence type="ECO:0000313" key="3">
    <source>
        <dbReference type="Proteomes" id="UP000631535"/>
    </source>
</evidence>
<dbReference type="Proteomes" id="UP000631535">
    <property type="component" value="Unassembled WGS sequence"/>
</dbReference>
<protein>
    <submittedName>
        <fullName evidence="2">Uncharacterized protein</fullName>
    </submittedName>
</protein>
<name>A0ABQ2M8X4_9ACTN</name>
<feature type="region of interest" description="Disordered" evidence="1">
    <location>
        <begin position="1"/>
        <end position="107"/>
    </location>
</feature>
<keyword evidence="3" id="KW-1185">Reference proteome</keyword>
<feature type="compositionally biased region" description="Basic and acidic residues" evidence="1">
    <location>
        <begin position="54"/>
        <end position="96"/>
    </location>
</feature>
<sequence length="107" mass="11486">MASEDLPVGTKAPDPPKTGHSPDVPESSGDEAGGTANAASRRRSASAGEPGMIHTHEAALLRIADLRHQAAAERRAREHASSSHDRESREEAESRVRTMRRKWSPAA</sequence>
<comment type="caution">
    <text evidence="2">The sequence shown here is derived from an EMBL/GenBank/DDBJ whole genome shotgun (WGS) entry which is preliminary data.</text>
</comment>
<evidence type="ECO:0000256" key="1">
    <source>
        <dbReference type="SAM" id="MobiDB-lite"/>
    </source>
</evidence>
<accession>A0ABQ2M8X4</accession>